<evidence type="ECO:0000256" key="1">
    <source>
        <dbReference type="ARBA" id="ARBA00022737"/>
    </source>
</evidence>
<dbReference type="InterPro" id="IPR009091">
    <property type="entry name" value="RCC1/BLIP-II"/>
</dbReference>
<dbReference type="PANTHER" id="PTHR22870">
    <property type="entry name" value="REGULATOR OF CHROMOSOME CONDENSATION"/>
    <property type="match status" value="1"/>
</dbReference>
<feature type="repeat" description="RCC1" evidence="2">
    <location>
        <begin position="115"/>
        <end position="169"/>
    </location>
</feature>
<feature type="repeat" description="RCC1" evidence="2">
    <location>
        <begin position="170"/>
        <end position="219"/>
    </location>
</feature>
<dbReference type="PRINTS" id="PR00633">
    <property type="entry name" value="RCCNDNSATION"/>
</dbReference>
<dbReference type="Pfam" id="PF13540">
    <property type="entry name" value="RCC1_2"/>
    <property type="match status" value="1"/>
</dbReference>
<feature type="repeat" description="RCC1" evidence="2">
    <location>
        <begin position="262"/>
        <end position="299"/>
    </location>
</feature>
<evidence type="ECO:0000313" key="4">
    <source>
        <dbReference type="Proteomes" id="UP000283383"/>
    </source>
</evidence>
<name>A0A420H7K9_9PEZI</name>
<evidence type="ECO:0000313" key="3">
    <source>
        <dbReference type="EMBL" id="RKF53407.1"/>
    </source>
</evidence>
<protein>
    <submittedName>
        <fullName evidence="3">RCC1 repeat-containing protein C10F6.04</fullName>
    </submittedName>
</protein>
<dbReference type="PANTHER" id="PTHR22870:SF466">
    <property type="entry name" value="ANKYRIN REPEAT-CONTAINING PROTEIN"/>
    <property type="match status" value="1"/>
</dbReference>
<dbReference type="AlphaFoldDB" id="A0A420H7K9"/>
<dbReference type="EMBL" id="MCBQ01021904">
    <property type="protein sequence ID" value="RKF53407.1"/>
    <property type="molecule type" value="Genomic_DNA"/>
</dbReference>
<gene>
    <name evidence="3" type="ORF">GcM3_219024</name>
</gene>
<accession>A0A420H7K9</accession>
<dbReference type="SUPFAM" id="SSF50985">
    <property type="entry name" value="RCC1/BLIP-II"/>
    <property type="match status" value="1"/>
</dbReference>
<keyword evidence="4" id="KW-1185">Reference proteome</keyword>
<proteinExistence type="predicted"/>
<feature type="repeat" description="RCC1" evidence="2">
    <location>
        <begin position="2"/>
        <end position="56"/>
    </location>
</feature>
<dbReference type="Gene3D" id="2.130.10.30">
    <property type="entry name" value="Regulator of chromosome condensation 1/beta-lactamase-inhibitor protein II"/>
    <property type="match status" value="2"/>
</dbReference>
<sequence length="360" mass="38583">MTTIYAFGSNGSGQLALGHKEDVSVPEKVHTQERILFDSVNQLKAGGNHTLLLAANSIYCSGIVNHELSEWGDIGDKFVQMKFSNDSGCTLPIVSCAASWEAILFTQQDKYGRSSMLYTVGTGNHGELGHGPNVTKLTKAQLVEEFPPFGLEIKDLAACVSHAVAVLSNGDVYGWGNGRKGQIGETKQIVYRPRKITGLGFRVVRAVCGREFTCLFGDPEVGHLVVLGSDKWNLITAAPKIIPGWKDIGAGWGSIHVLMNNGNLVSWGRDDHGQLAPTGLPKISQIAVGSEHTLGLTMDGNVLAWGWGEHGNCGPVTSGGDVERRWNIITASCFTQPSVRFTGVGAGCATSWIFAKFPDT</sequence>
<dbReference type="InterPro" id="IPR051210">
    <property type="entry name" value="Ub_ligase/GEF_domain"/>
</dbReference>
<keyword evidence="1" id="KW-0677">Repeat</keyword>
<dbReference type="Pfam" id="PF00415">
    <property type="entry name" value="RCC1"/>
    <property type="match status" value="2"/>
</dbReference>
<dbReference type="STRING" id="62708.A0A420H7K9"/>
<reference evidence="3 4" key="1">
    <citation type="journal article" date="2018" name="BMC Genomics">
        <title>Comparative genome analyses reveal sequence features reflecting distinct modes of host-adaptation between dicot and monocot powdery mildew.</title>
        <authorList>
            <person name="Wu Y."/>
            <person name="Ma X."/>
            <person name="Pan Z."/>
            <person name="Kale S.D."/>
            <person name="Song Y."/>
            <person name="King H."/>
            <person name="Zhang Q."/>
            <person name="Presley C."/>
            <person name="Deng X."/>
            <person name="Wei C.I."/>
            <person name="Xiao S."/>
        </authorList>
    </citation>
    <scope>NUCLEOTIDE SEQUENCE [LARGE SCALE GENOMIC DNA]</scope>
    <source>
        <strain evidence="3">UMSG3</strain>
    </source>
</reference>
<organism evidence="3 4">
    <name type="scientific">Golovinomyces cichoracearum</name>
    <dbReference type="NCBI Taxonomy" id="62708"/>
    <lineage>
        <taxon>Eukaryota</taxon>
        <taxon>Fungi</taxon>
        <taxon>Dikarya</taxon>
        <taxon>Ascomycota</taxon>
        <taxon>Pezizomycotina</taxon>
        <taxon>Leotiomycetes</taxon>
        <taxon>Erysiphales</taxon>
        <taxon>Erysiphaceae</taxon>
        <taxon>Golovinomyces</taxon>
    </lineage>
</organism>
<dbReference type="Proteomes" id="UP000283383">
    <property type="component" value="Unassembled WGS sequence"/>
</dbReference>
<dbReference type="PROSITE" id="PS50012">
    <property type="entry name" value="RCC1_3"/>
    <property type="match status" value="4"/>
</dbReference>
<evidence type="ECO:0000256" key="2">
    <source>
        <dbReference type="PROSITE-ProRule" id="PRU00235"/>
    </source>
</evidence>
<dbReference type="InterPro" id="IPR000408">
    <property type="entry name" value="Reg_chr_condens"/>
</dbReference>
<comment type="caution">
    <text evidence="3">The sequence shown here is derived from an EMBL/GenBank/DDBJ whole genome shotgun (WGS) entry which is preliminary data.</text>
</comment>